<keyword evidence="6" id="KW-1185">Reference proteome</keyword>
<evidence type="ECO:0000256" key="1">
    <source>
        <dbReference type="ARBA" id="ARBA00022737"/>
    </source>
</evidence>
<dbReference type="AlphaFoldDB" id="A0A6I0FCC9"/>
<dbReference type="EMBL" id="WBZC01000012">
    <property type="protein sequence ID" value="KAB3536236.1"/>
    <property type="molecule type" value="Genomic_DNA"/>
</dbReference>
<evidence type="ECO:0000313" key="6">
    <source>
        <dbReference type="Proteomes" id="UP000432715"/>
    </source>
</evidence>
<sequence>MKNKMNRVYILILILLLSSGSSYAEKLTFSDIEGHWAEHIITQLMEKGIVSGFPDGTARPDQIITRGEFAALLVRHTESKEHYVKDGVSIFKDIENHWSQKNIEILIDIGILDPSDYADNFMPNEPITRIEIVKMMVRSIGKGDETKQLNSRTPYKDDDEIARVDKAFVNLATKYDLIKGYPDSTFRPNGETTRAEAFTLLLRQEEAMKNIKKEIEEENKKKQSSNHLDDDYVYYPEAQVTFELPDKVHTDTEIKVTTIYKNTSTLKWSLTKETSDGSVELKLSELIDGSLTKDGGSIVFKEKGNYTLTATVTNYNGKTTSYSQSIKVFPVISIAFELPEYSHTDKPISIDVKATELGELDLVWSVIKDGENVAWDTAIEGTLSNEGGSITLKEKGNYSIIATCTDEKERSYRHEASIIIYPTINIDIKLLDKAHTDKSINLNVVSSESLEDTTLIWSLTRNGENVTLSDYIEGELTSAGGVIRFKDKGTYSLTSTTTDNTNRCFENTASIVIYPVPKVLFDLPNNAHTDTPITISTTNEHMENLTVEWMVKDSHDFQNWDNFVYGKLNNDGGTIRFKNTGDYEIVAKVTDDTGRIFDFESTNSIKVHPVLNIQFELPEATHTDETIDLSLTGDTNLLPIKWYLIKDGNSVNLEEFTEGTFSKQGGNIRFIEDGQYNLTAEIVDNLGRSFSWGRTILVHPIPDVELTLPQTAHVGTSVSVNTQKFNDMNIEWALKKEDESVSLDAYTDGTLTDIGGKLTFNTTGNYTLSAKVTDVTGRVFISEKDITIYNNLPSIPIVTADVARISNSGKFKVNINANSTDSNDDVLTYEYQGTTKDSYYGVGTHTIQVRAKDEHGGYSEWAELTFTVSNQAPSTPIITRTPSGNSVLPSTPITVTATASDPDGDDINYVWEGRASQTTTYPLGKNVIRVKAVDSAGAESPWTAIVFFVADPNKGGGMTLTGPESVILEEGIEGATITKYTFTVPPVSGHSGDDYGRVRGFNIKTGVWDQLSYQRTKNGITFNKTLTSGIYSKLEFYYYTNHNCMYNKSNITYSVFYHFE</sequence>
<dbReference type="InterPro" id="IPR001119">
    <property type="entry name" value="SLH_dom"/>
</dbReference>
<gene>
    <name evidence="5" type="ORF">F8154_03925</name>
</gene>
<keyword evidence="2" id="KW-0175">Coiled coil</keyword>
<reference evidence="5 6" key="1">
    <citation type="submission" date="2019-10" db="EMBL/GenBank/DDBJ databases">
        <title>Alkaliphilus serpentinus sp. nov. and Alkaliphilus pronyensis sp. nov., two novel anaerobic alkaliphilic species isolated from the serpentinized-hosted hydrothermal field of the Prony Bay (New Caledonia).</title>
        <authorList>
            <person name="Postec A."/>
        </authorList>
    </citation>
    <scope>NUCLEOTIDE SEQUENCE [LARGE SCALE GENOMIC DNA]</scope>
    <source>
        <strain evidence="5 6">LacV</strain>
    </source>
</reference>
<keyword evidence="1" id="KW-0677">Repeat</keyword>
<feature type="coiled-coil region" evidence="2">
    <location>
        <begin position="201"/>
        <end position="228"/>
    </location>
</feature>
<feature type="chain" id="PRO_5026056112" evidence="3">
    <location>
        <begin position="25"/>
        <end position="1060"/>
    </location>
</feature>
<feature type="domain" description="SLH" evidence="4">
    <location>
        <begin position="152"/>
        <end position="215"/>
    </location>
</feature>
<evidence type="ECO:0000256" key="3">
    <source>
        <dbReference type="SAM" id="SignalP"/>
    </source>
</evidence>
<keyword evidence="3" id="KW-0732">Signal</keyword>
<dbReference type="PROSITE" id="PS51272">
    <property type="entry name" value="SLH"/>
    <property type="match status" value="3"/>
</dbReference>
<dbReference type="Proteomes" id="UP000432715">
    <property type="component" value="Unassembled WGS sequence"/>
</dbReference>
<dbReference type="InterPro" id="IPR051465">
    <property type="entry name" value="Cell_Envelope_Struct_Comp"/>
</dbReference>
<evidence type="ECO:0000259" key="4">
    <source>
        <dbReference type="PROSITE" id="PS51272"/>
    </source>
</evidence>
<dbReference type="Pfam" id="PF00395">
    <property type="entry name" value="SLH"/>
    <property type="match status" value="3"/>
</dbReference>
<feature type="signal peptide" evidence="3">
    <location>
        <begin position="1"/>
        <end position="24"/>
    </location>
</feature>
<feature type="domain" description="SLH" evidence="4">
    <location>
        <begin position="24"/>
        <end position="87"/>
    </location>
</feature>
<proteinExistence type="predicted"/>
<dbReference type="PANTHER" id="PTHR43308:SF5">
    <property type="entry name" value="S-LAYER PROTEIN _ PEPTIDOGLYCAN ENDO-BETA-N-ACETYLGLUCOSAMINIDASE"/>
    <property type="match status" value="1"/>
</dbReference>
<organism evidence="5 6">
    <name type="scientific">Alkaliphilus pronyensis</name>
    <dbReference type="NCBI Taxonomy" id="1482732"/>
    <lineage>
        <taxon>Bacteria</taxon>
        <taxon>Bacillati</taxon>
        <taxon>Bacillota</taxon>
        <taxon>Clostridia</taxon>
        <taxon>Peptostreptococcales</taxon>
        <taxon>Natronincolaceae</taxon>
        <taxon>Alkaliphilus</taxon>
    </lineage>
</organism>
<feature type="domain" description="SLH" evidence="4">
    <location>
        <begin position="88"/>
        <end position="150"/>
    </location>
</feature>
<dbReference type="RefSeq" id="WP_151860292.1">
    <property type="nucleotide sequence ID" value="NZ_WBZC01000012.1"/>
</dbReference>
<comment type="caution">
    <text evidence="5">The sequence shown here is derived from an EMBL/GenBank/DDBJ whole genome shotgun (WGS) entry which is preliminary data.</text>
</comment>
<protein>
    <submittedName>
        <fullName evidence="5">S-layer homology domain-containing protein</fullName>
    </submittedName>
</protein>
<dbReference type="OrthoDB" id="174569at2"/>
<name>A0A6I0FCC9_9FIRM</name>
<accession>A0A6I0FCC9</accession>
<dbReference type="PANTHER" id="PTHR43308">
    <property type="entry name" value="OUTER MEMBRANE PROTEIN ALPHA-RELATED"/>
    <property type="match status" value="1"/>
</dbReference>
<evidence type="ECO:0000256" key="2">
    <source>
        <dbReference type="SAM" id="Coils"/>
    </source>
</evidence>
<evidence type="ECO:0000313" key="5">
    <source>
        <dbReference type="EMBL" id="KAB3536236.1"/>
    </source>
</evidence>